<feature type="compositionally biased region" description="Basic and acidic residues" evidence="1">
    <location>
        <begin position="48"/>
        <end position="58"/>
    </location>
</feature>
<gene>
    <name evidence="2" type="ORF">Mal64_24110</name>
</gene>
<feature type="compositionally biased region" description="Basic and acidic residues" evidence="1">
    <location>
        <begin position="16"/>
        <end position="30"/>
    </location>
</feature>
<evidence type="ECO:0000256" key="1">
    <source>
        <dbReference type="SAM" id="MobiDB-lite"/>
    </source>
</evidence>
<comment type="caution">
    <text evidence="2">The sequence shown here is derived from an EMBL/GenBank/DDBJ whole genome shotgun (WGS) entry which is preliminary data.</text>
</comment>
<dbReference type="EMBL" id="SJPQ01000002">
    <property type="protein sequence ID" value="TWT88921.1"/>
    <property type="molecule type" value="Genomic_DNA"/>
</dbReference>
<protein>
    <submittedName>
        <fullName evidence="2">Uncharacterized protein</fullName>
    </submittedName>
</protein>
<feature type="region of interest" description="Disordered" evidence="1">
    <location>
        <begin position="16"/>
        <end position="58"/>
    </location>
</feature>
<reference evidence="2 3" key="1">
    <citation type="submission" date="2019-02" db="EMBL/GenBank/DDBJ databases">
        <title>Deep-cultivation of Planctomycetes and their phenomic and genomic characterization uncovers novel biology.</title>
        <authorList>
            <person name="Wiegand S."/>
            <person name="Jogler M."/>
            <person name="Boedeker C."/>
            <person name="Pinto D."/>
            <person name="Vollmers J."/>
            <person name="Rivas-Marin E."/>
            <person name="Kohn T."/>
            <person name="Peeters S.H."/>
            <person name="Heuer A."/>
            <person name="Rast P."/>
            <person name="Oberbeckmann S."/>
            <person name="Bunk B."/>
            <person name="Jeske O."/>
            <person name="Meyerdierks A."/>
            <person name="Storesund J.E."/>
            <person name="Kallscheuer N."/>
            <person name="Luecker S."/>
            <person name="Lage O.M."/>
            <person name="Pohl T."/>
            <person name="Merkel B.J."/>
            <person name="Hornburger P."/>
            <person name="Mueller R.-W."/>
            <person name="Bruemmer F."/>
            <person name="Labrenz M."/>
            <person name="Spormann A.M."/>
            <person name="Op Den Camp H."/>
            <person name="Overmann J."/>
            <person name="Amann R."/>
            <person name="Jetten M.S.M."/>
            <person name="Mascher T."/>
            <person name="Medema M.H."/>
            <person name="Devos D.P."/>
            <person name="Kaster A.-K."/>
            <person name="Ovreas L."/>
            <person name="Rohde M."/>
            <person name="Galperin M.Y."/>
            <person name="Jogler C."/>
        </authorList>
    </citation>
    <scope>NUCLEOTIDE SEQUENCE [LARGE SCALE GENOMIC DNA]</scope>
    <source>
        <strain evidence="2 3">Mal64</strain>
    </source>
</reference>
<sequence>MVNRIEVPDDLLYLVEKRSGEERRREKEADPPAEAPPEDEAPAPPSGQERRFRTRRSE</sequence>
<evidence type="ECO:0000313" key="2">
    <source>
        <dbReference type="EMBL" id="TWT88921.1"/>
    </source>
</evidence>
<dbReference type="Proteomes" id="UP000315440">
    <property type="component" value="Unassembled WGS sequence"/>
</dbReference>
<accession>A0A5C5ZQ33</accession>
<organism evidence="2 3">
    <name type="scientific">Pseudobythopirellula maris</name>
    <dbReference type="NCBI Taxonomy" id="2527991"/>
    <lineage>
        <taxon>Bacteria</taxon>
        <taxon>Pseudomonadati</taxon>
        <taxon>Planctomycetota</taxon>
        <taxon>Planctomycetia</taxon>
        <taxon>Pirellulales</taxon>
        <taxon>Lacipirellulaceae</taxon>
        <taxon>Pseudobythopirellula</taxon>
    </lineage>
</organism>
<dbReference type="AlphaFoldDB" id="A0A5C5ZQ33"/>
<dbReference type="RefSeq" id="WP_197525688.1">
    <property type="nucleotide sequence ID" value="NZ_SJPQ01000002.1"/>
</dbReference>
<name>A0A5C5ZQ33_9BACT</name>
<proteinExistence type="predicted"/>
<keyword evidence="3" id="KW-1185">Reference proteome</keyword>
<evidence type="ECO:0000313" key="3">
    <source>
        <dbReference type="Proteomes" id="UP000315440"/>
    </source>
</evidence>